<name>T2MDD3_HYDVU</name>
<dbReference type="AlphaFoldDB" id="T2MDD3"/>
<dbReference type="SMART" id="SM00724">
    <property type="entry name" value="TLC"/>
    <property type="match status" value="1"/>
</dbReference>
<evidence type="ECO:0000256" key="1">
    <source>
        <dbReference type="ARBA" id="ARBA00004141"/>
    </source>
</evidence>
<gene>
    <name evidence="12" type="primary">TRAM1</name>
</gene>
<feature type="compositionally biased region" description="Basic and acidic residues" evidence="9">
    <location>
        <begin position="323"/>
        <end position="336"/>
    </location>
</feature>
<feature type="transmembrane region" description="Helical" evidence="10">
    <location>
        <begin position="294"/>
        <end position="314"/>
    </location>
</feature>
<feature type="transmembrane region" description="Helical" evidence="10">
    <location>
        <begin position="79"/>
        <end position="98"/>
    </location>
</feature>
<sequence length="358" mass="41566">MVLRGKKGKSPPFMSQEFIIQNHGDIVSCVCMVVMVGLMFQVTQPLAQTFIAAQYNVTKEADSDSDVMYTSGVKDLCTIFFYTLCWIVLHAIIQEYILDKFNKRFHMSKTKYNKFNDSGNILPFYLLSIWFAIEQIQKLGIMQNFSKLWENYPAQEMSFMNKFYFILQIAYWLHCFPELYFMKVKKEDVKEKVPIYCLYLAFISAAYIMSGTRIAFLLLAIHYVPEALFDLTRIIHCAGKTDISQHGFVFWAVSFVLARVATISLAVFIIGFGLSKYNVPNVDIAHGNFNTQTLRVGWLAAIVLIQAWMAWNFITFQVRRYRERTPQKKPKSDGKQEKKKKKHENGLEKSPSLKNKKE</sequence>
<dbReference type="PIRSF" id="PIRSF005449">
    <property type="entry name" value="Translocation_assoc_membrane"/>
    <property type="match status" value="1"/>
</dbReference>
<evidence type="ECO:0000256" key="10">
    <source>
        <dbReference type="SAM" id="Phobius"/>
    </source>
</evidence>
<evidence type="ECO:0000256" key="7">
    <source>
        <dbReference type="ARBA" id="ARBA00023136"/>
    </source>
</evidence>
<keyword evidence="4 8" id="KW-0812">Transmembrane</keyword>
<feature type="domain" description="TLC" evidence="11">
    <location>
        <begin position="113"/>
        <end position="324"/>
    </location>
</feature>
<dbReference type="PANTHER" id="PTHR12371">
    <property type="entry name" value="TRANSLOCATION ASSOCIATED MEMBRANE PROTEIN"/>
    <property type="match status" value="1"/>
</dbReference>
<dbReference type="GO" id="GO:0005789">
    <property type="term" value="C:endoplasmic reticulum membrane"/>
    <property type="evidence" value="ECO:0007669"/>
    <property type="project" value="TreeGrafter"/>
</dbReference>
<evidence type="ECO:0000259" key="11">
    <source>
        <dbReference type="PROSITE" id="PS50922"/>
    </source>
</evidence>
<evidence type="ECO:0000256" key="2">
    <source>
        <dbReference type="ARBA" id="ARBA00005999"/>
    </source>
</evidence>
<keyword evidence="3" id="KW-0813">Transport</keyword>
<evidence type="ECO:0000256" key="5">
    <source>
        <dbReference type="ARBA" id="ARBA00022927"/>
    </source>
</evidence>
<dbReference type="InterPro" id="IPR016447">
    <property type="entry name" value="Translocation_assoc_membrane"/>
</dbReference>
<dbReference type="Pfam" id="PF03798">
    <property type="entry name" value="TRAM_LAG1_CLN8"/>
    <property type="match status" value="1"/>
</dbReference>
<dbReference type="PROSITE" id="PS50922">
    <property type="entry name" value="TLC"/>
    <property type="match status" value="1"/>
</dbReference>
<evidence type="ECO:0000313" key="12">
    <source>
        <dbReference type="EMBL" id="CDG69940.1"/>
    </source>
</evidence>
<evidence type="ECO:0000256" key="8">
    <source>
        <dbReference type="PROSITE-ProRule" id="PRU00205"/>
    </source>
</evidence>
<comment type="subcellular location">
    <subcellularLocation>
        <location evidence="1">Membrane</location>
        <topology evidence="1">Multi-pass membrane protein</topology>
    </subcellularLocation>
</comment>
<accession>T2MDD3</accession>
<evidence type="ECO:0000256" key="9">
    <source>
        <dbReference type="SAM" id="MobiDB-lite"/>
    </source>
</evidence>
<dbReference type="PANTHER" id="PTHR12371:SF11">
    <property type="entry name" value="TRANSLOCATING CHAIN-ASSOCIATED MEMBRANE PROTEIN"/>
    <property type="match status" value="1"/>
</dbReference>
<feature type="transmembrane region" description="Helical" evidence="10">
    <location>
        <begin position="163"/>
        <end position="181"/>
    </location>
</feature>
<dbReference type="GO" id="GO:0006616">
    <property type="term" value="P:SRP-dependent cotranslational protein targeting to membrane, translocation"/>
    <property type="evidence" value="ECO:0007669"/>
    <property type="project" value="InterPro"/>
</dbReference>
<proteinExistence type="evidence at transcript level"/>
<dbReference type="OrthoDB" id="3053196at2759"/>
<feature type="region of interest" description="Disordered" evidence="9">
    <location>
        <begin position="323"/>
        <end position="358"/>
    </location>
</feature>
<dbReference type="InterPro" id="IPR006634">
    <property type="entry name" value="TLC-dom"/>
</dbReference>
<protein>
    <submittedName>
        <fullName evidence="12">Translocating chain-associated membrane protein 1</fullName>
    </submittedName>
</protein>
<dbReference type="EMBL" id="HAAD01003708">
    <property type="protein sequence ID" value="CDG69940.1"/>
    <property type="molecule type" value="mRNA"/>
</dbReference>
<keyword evidence="7 8" id="KW-0472">Membrane</keyword>
<evidence type="ECO:0000256" key="6">
    <source>
        <dbReference type="ARBA" id="ARBA00022989"/>
    </source>
</evidence>
<feature type="transmembrane region" description="Helical" evidence="10">
    <location>
        <begin position="193"/>
        <end position="210"/>
    </location>
</feature>
<keyword evidence="6 10" id="KW-1133">Transmembrane helix</keyword>
<keyword evidence="5" id="KW-0653">Protein transport</keyword>
<feature type="transmembrane region" description="Helical" evidence="10">
    <location>
        <begin position="248"/>
        <end position="274"/>
    </location>
</feature>
<evidence type="ECO:0000256" key="4">
    <source>
        <dbReference type="ARBA" id="ARBA00022692"/>
    </source>
</evidence>
<organism evidence="12">
    <name type="scientific">Hydra vulgaris</name>
    <name type="common">Hydra</name>
    <name type="synonym">Hydra attenuata</name>
    <dbReference type="NCBI Taxonomy" id="6087"/>
    <lineage>
        <taxon>Eukaryota</taxon>
        <taxon>Metazoa</taxon>
        <taxon>Cnidaria</taxon>
        <taxon>Hydrozoa</taxon>
        <taxon>Hydroidolina</taxon>
        <taxon>Anthoathecata</taxon>
        <taxon>Aplanulata</taxon>
        <taxon>Hydridae</taxon>
        <taxon>Hydra</taxon>
    </lineage>
</organism>
<evidence type="ECO:0000256" key="3">
    <source>
        <dbReference type="ARBA" id="ARBA00022448"/>
    </source>
</evidence>
<reference evidence="12" key="1">
    <citation type="journal article" date="2013" name="Genome Biol. Evol.">
        <title>Punctuated emergences of genetic and phenotypic innovations in eumetazoan, bilaterian, euteleostome, and hominidae ancestors.</title>
        <authorList>
            <person name="Wenger Y."/>
            <person name="Galliot B."/>
        </authorList>
    </citation>
    <scope>NUCLEOTIDE SEQUENCE</scope>
    <source>
        <tissue evidence="12">Whole animals</tissue>
    </source>
</reference>
<dbReference type="GO" id="GO:0045048">
    <property type="term" value="P:protein insertion into ER membrane"/>
    <property type="evidence" value="ECO:0007669"/>
    <property type="project" value="TreeGrafter"/>
</dbReference>
<comment type="similarity">
    <text evidence="2">Belongs to the TRAM family.</text>
</comment>
<feature type="transmembrane region" description="Helical" evidence="10">
    <location>
        <begin position="20"/>
        <end position="40"/>
    </location>
</feature>
<feature type="transmembrane region" description="Helical" evidence="10">
    <location>
        <begin position="119"/>
        <end position="137"/>
    </location>
</feature>